<keyword evidence="1" id="KW-0472">Membrane</keyword>
<reference evidence="2 3" key="1">
    <citation type="submission" date="2016-07" db="EMBL/GenBank/DDBJ databases">
        <title>Pervasive Adenine N6-methylation of Active Genes in Fungi.</title>
        <authorList>
            <consortium name="DOE Joint Genome Institute"/>
            <person name="Mondo S.J."/>
            <person name="Dannebaum R.O."/>
            <person name="Kuo R.C."/>
            <person name="Labutti K."/>
            <person name="Haridas S."/>
            <person name="Kuo A."/>
            <person name="Salamov A."/>
            <person name="Ahrendt S.R."/>
            <person name="Lipzen A."/>
            <person name="Sullivan W."/>
            <person name="Andreopoulos W.B."/>
            <person name="Clum A."/>
            <person name="Lindquist E."/>
            <person name="Daum C."/>
            <person name="Ramamoorthy G.K."/>
            <person name="Gryganskyi A."/>
            <person name="Culley D."/>
            <person name="Magnuson J.K."/>
            <person name="James T.Y."/>
            <person name="O'Malley M.A."/>
            <person name="Stajich J.E."/>
            <person name="Spatafora J.W."/>
            <person name="Visel A."/>
            <person name="Grigoriev I.V."/>
        </authorList>
    </citation>
    <scope>NUCLEOTIDE SEQUENCE [LARGE SCALE GENOMIC DNA]</scope>
    <source>
        <strain evidence="2 3">CBS 115471</strain>
    </source>
</reference>
<protein>
    <recommendedName>
        <fullName evidence="4">Transmembrane protein</fullName>
    </recommendedName>
</protein>
<feature type="transmembrane region" description="Helical" evidence="1">
    <location>
        <begin position="98"/>
        <end position="121"/>
    </location>
</feature>
<dbReference type="OrthoDB" id="5215637at2759"/>
<name>A0A1Y1ZQ11_9PLEO</name>
<evidence type="ECO:0008006" key="4">
    <source>
        <dbReference type="Google" id="ProtNLM"/>
    </source>
</evidence>
<sequence length="261" mass="28173">MTCDTFITLVGTTNATWGIPCGPALDIQYCFNDGDLCLSNNTCYTPAIKYGQGVMQLSNPYPYHCGGPNFTMTPPLQLSTLASISAALGNLSNNTTKVGIEVGISLGIAIHVVSAIVFFLWRRIHSNSATEQQNGRGDLDITMYMKLELPATTEMPLPPPSVARETDNARMRGGMVPAELVDMTTRSWLSTFIKNSSISQLTDKSLKGASENAPLISGQLLVLNVIREAQRSLSFTSIGQLSPFVQRHGQSRSGPLPTSMN</sequence>
<accession>A0A1Y1ZQ11</accession>
<dbReference type="EMBL" id="MCFA01000052">
    <property type="protein sequence ID" value="ORY12333.1"/>
    <property type="molecule type" value="Genomic_DNA"/>
</dbReference>
<dbReference type="AlphaFoldDB" id="A0A1Y1ZQ11"/>
<keyword evidence="1" id="KW-1133">Transmembrane helix</keyword>
<evidence type="ECO:0000313" key="3">
    <source>
        <dbReference type="Proteomes" id="UP000193144"/>
    </source>
</evidence>
<evidence type="ECO:0000256" key="1">
    <source>
        <dbReference type="SAM" id="Phobius"/>
    </source>
</evidence>
<keyword evidence="1" id="KW-0812">Transmembrane</keyword>
<comment type="caution">
    <text evidence="2">The sequence shown here is derived from an EMBL/GenBank/DDBJ whole genome shotgun (WGS) entry which is preliminary data.</text>
</comment>
<evidence type="ECO:0000313" key="2">
    <source>
        <dbReference type="EMBL" id="ORY12333.1"/>
    </source>
</evidence>
<dbReference type="Proteomes" id="UP000193144">
    <property type="component" value="Unassembled WGS sequence"/>
</dbReference>
<organism evidence="2 3">
    <name type="scientific">Clohesyomyces aquaticus</name>
    <dbReference type="NCBI Taxonomy" id="1231657"/>
    <lineage>
        <taxon>Eukaryota</taxon>
        <taxon>Fungi</taxon>
        <taxon>Dikarya</taxon>
        <taxon>Ascomycota</taxon>
        <taxon>Pezizomycotina</taxon>
        <taxon>Dothideomycetes</taxon>
        <taxon>Pleosporomycetidae</taxon>
        <taxon>Pleosporales</taxon>
        <taxon>Lindgomycetaceae</taxon>
        <taxon>Clohesyomyces</taxon>
    </lineage>
</organism>
<keyword evidence="3" id="KW-1185">Reference proteome</keyword>
<proteinExistence type="predicted"/>
<gene>
    <name evidence="2" type="ORF">BCR34DRAFT_663881</name>
</gene>